<feature type="domain" description="N-acetyltransferase" evidence="1">
    <location>
        <begin position="47"/>
        <end position="202"/>
    </location>
</feature>
<sequence length="202" mass="22930">MTPAIDYYSNSRALVPLRSPERFARPRLVEVGKPKGERVQTHDGRELFLRGIEPTDVAALKRQFSRLSPEDIRRRFLHSMGELPDSMAFRLTNIDPAIETALVLMDETVQPAELRGVGRIFVDEAANSAEFSVLVEHDWARQGLGALLLQRLVDDCRRRGLSEIWGYVLLENRPMLELCKELGFVHRLTPDEPGTAQISLQL</sequence>
<dbReference type="RefSeq" id="WP_354012767.1">
    <property type="nucleotide sequence ID" value="NZ_JBEPMU010000001.1"/>
</dbReference>
<dbReference type="InterPro" id="IPR016181">
    <property type="entry name" value="Acyl_CoA_acyltransferase"/>
</dbReference>
<protein>
    <submittedName>
        <fullName evidence="2">Acetyltransferase</fullName>
    </submittedName>
</protein>
<evidence type="ECO:0000259" key="1">
    <source>
        <dbReference type="PROSITE" id="PS51186"/>
    </source>
</evidence>
<keyword evidence="3" id="KW-1185">Reference proteome</keyword>
<evidence type="ECO:0000313" key="2">
    <source>
        <dbReference type="EMBL" id="MET3651327.1"/>
    </source>
</evidence>
<dbReference type="Gene3D" id="3.40.630.30">
    <property type="match status" value="1"/>
</dbReference>
<proteinExistence type="predicted"/>
<dbReference type="Proteomes" id="UP001549184">
    <property type="component" value="Unassembled WGS sequence"/>
</dbReference>
<name>A0ABV2JR63_9GAMM</name>
<dbReference type="Pfam" id="PF00583">
    <property type="entry name" value="Acetyltransf_1"/>
    <property type="match status" value="1"/>
</dbReference>
<comment type="caution">
    <text evidence="2">The sequence shown here is derived from an EMBL/GenBank/DDBJ whole genome shotgun (WGS) entry which is preliminary data.</text>
</comment>
<evidence type="ECO:0000313" key="3">
    <source>
        <dbReference type="Proteomes" id="UP001549184"/>
    </source>
</evidence>
<dbReference type="InterPro" id="IPR000182">
    <property type="entry name" value="GNAT_dom"/>
</dbReference>
<organism evidence="2 3">
    <name type="scientific">Dyella japonica</name>
    <dbReference type="NCBI Taxonomy" id="231455"/>
    <lineage>
        <taxon>Bacteria</taxon>
        <taxon>Pseudomonadati</taxon>
        <taxon>Pseudomonadota</taxon>
        <taxon>Gammaproteobacteria</taxon>
        <taxon>Lysobacterales</taxon>
        <taxon>Rhodanobacteraceae</taxon>
        <taxon>Dyella</taxon>
    </lineage>
</organism>
<reference evidence="2 3" key="1">
    <citation type="submission" date="2024-06" db="EMBL/GenBank/DDBJ databases">
        <title>Sorghum-associated microbial communities from plants grown in Nebraska, USA.</title>
        <authorList>
            <person name="Schachtman D."/>
        </authorList>
    </citation>
    <scope>NUCLEOTIDE SEQUENCE [LARGE SCALE GENOMIC DNA]</scope>
    <source>
        <strain evidence="2 3">1073</strain>
    </source>
</reference>
<dbReference type="SUPFAM" id="SSF55729">
    <property type="entry name" value="Acyl-CoA N-acyltransferases (Nat)"/>
    <property type="match status" value="1"/>
</dbReference>
<gene>
    <name evidence="2" type="ORF">ABIC75_001029</name>
</gene>
<accession>A0ABV2JR63</accession>
<dbReference type="EMBL" id="JBEPMU010000001">
    <property type="protein sequence ID" value="MET3651327.1"/>
    <property type="molecule type" value="Genomic_DNA"/>
</dbReference>
<dbReference type="PROSITE" id="PS51186">
    <property type="entry name" value="GNAT"/>
    <property type="match status" value="1"/>
</dbReference>